<proteinExistence type="inferred from homology"/>
<dbReference type="GO" id="GO:0009977">
    <property type="term" value="F:proton motive force dependent protein transmembrane transporter activity"/>
    <property type="evidence" value="ECO:0007669"/>
    <property type="project" value="TreeGrafter"/>
</dbReference>
<dbReference type="HAMAP" id="MF_00902">
    <property type="entry name" value="TatC"/>
    <property type="match status" value="1"/>
</dbReference>
<comment type="subcellular location">
    <subcellularLocation>
        <location evidence="7">Cell membrane</location>
        <topology evidence="7">Multi-pass membrane protein</topology>
    </subcellularLocation>
    <subcellularLocation>
        <location evidence="1">Membrane</location>
        <topology evidence="1">Multi-pass membrane protein</topology>
    </subcellularLocation>
</comment>
<dbReference type="GO" id="GO:0033281">
    <property type="term" value="C:TAT protein transport complex"/>
    <property type="evidence" value="ECO:0007669"/>
    <property type="project" value="UniProtKB-UniRule"/>
</dbReference>
<reference evidence="8 9" key="1">
    <citation type="submission" date="2017-07" db="EMBL/GenBank/DDBJ databases">
        <title>Draft whole genome sequences of clinical Proprionibacteriaceae strains.</title>
        <authorList>
            <person name="Bernier A.-M."/>
            <person name="Bernard K."/>
            <person name="Domingo M.-C."/>
        </authorList>
    </citation>
    <scope>NUCLEOTIDE SEQUENCE [LARGE SCALE GENOMIC DNA]</scope>
    <source>
        <strain evidence="8 9">NML 130396</strain>
    </source>
</reference>
<dbReference type="Pfam" id="PF00902">
    <property type="entry name" value="TatC"/>
    <property type="match status" value="1"/>
</dbReference>
<evidence type="ECO:0000256" key="2">
    <source>
        <dbReference type="ARBA" id="ARBA00022692"/>
    </source>
</evidence>
<accession>A0A255H3N2</accession>
<feature type="transmembrane region" description="Helical" evidence="7">
    <location>
        <begin position="242"/>
        <end position="262"/>
    </location>
</feature>
<comment type="subunit">
    <text evidence="7">The Tat system comprises two distinct complexes: a TatABC complex, containing multiple copies of TatA, TatB and TatC subunits, and a separate TatA complex, containing only TatA subunits. Substrates initially bind to the TatABC complex, which probably triggers association of the separate TatA complex to form the active translocon.</text>
</comment>
<dbReference type="PANTHER" id="PTHR30371">
    <property type="entry name" value="SEC-INDEPENDENT PROTEIN TRANSLOCASE PROTEIN TATC"/>
    <property type="match status" value="1"/>
</dbReference>
<evidence type="ECO:0000256" key="3">
    <source>
        <dbReference type="ARBA" id="ARBA00022927"/>
    </source>
</evidence>
<dbReference type="OrthoDB" id="9777044at2"/>
<keyword evidence="9" id="KW-1185">Reference proteome</keyword>
<sequence>MALTIAGRRLSFAWLKPPPVPPDGNMSLFEHLRELRYRLVVAAVWIILGVTICAFFYQQLYEVLLHPYQLAVEDLKSVRPDATTEVVNIGVAAPMTLAMKIVGIAGLVLTAPFWLYQLWAFIAPGLLAKEKKWAIIFVGASTPLFLSGVAIGYWVLPKGISVMLSFTPGSVPVTNMLDIQYFLTFLIRLMLVFGIAFLLPLVLVVLNMAGVITGAQLGKVRQYAIFGCFVFGAVATPSTDPFSMLALAIPMMVLYLIAELICRAQDRARRRKGDVVATSSGTDAD</sequence>
<dbReference type="AlphaFoldDB" id="A0A255H3N2"/>
<dbReference type="PANTHER" id="PTHR30371:SF0">
    <property type="entry name" value="SEC-INDEPENDENT PROTEIN TRANSLOCASE PROTEIN TATC, CHLOROPLASTIC-RELATED"/>
    <property type="match status" value="1"/>
</dbReference>
<dbReference type="Proteomes" id="UP000216311">
    <property type="component" value="Unassembled WGS sequence"/>
</dbReference>
<feature type="transmembrane region" description="Helical" evidence="7">
    <location>
        <begin position="101"/>
        <end position="122"/>
    </location>
</feature>
<evidence type="ECO:0000313" key="9">
    <source>
        <dbReference type="Proteomes" id="UP000216311"/>
    </source>
</evidence>
<feature type="transmembrane region" description="Helical" evidence="7">
    <location>
        <begin position="35"/>
        <end position="57"/>
    </location>
</feature>
<dbReference type="NCBIfam" id="TIGR00945">
    <property type="entry name" value="tatC"/>
    <property type="match status" value="1"/>
</dbReference>
<dbReference type="InterPro" id="IPR002033">
    <property type="entry name" value="TatC"/>
</dbReference>
<comment type="caution">
    <text evidence="8">The sequence shown here is derived from an EMBL/GenBank/DDBJ whole genome shotgun (WGS) entry which is preliminary data.</text>
</comment>
<dbReference type="GO" id="GO:0065002">
    <property type="term" value="P:intracellular protein transmembrane transport"/>
    <property type="evidence" value="ECO:0007669"/>
    <property type="project" value="TreeGrafter"/>
</dbReference>
<evidence type="ECO:0000256" key="7">
    <source>
        <dbReference type="HAMAP-Rule" id="MF_00902"/>
    </source>
</evidence>
<name>A0A255H3N2_9ACTN</name>
<dbReference type="PRINTS" id="PR01840">
    <property type="entry name" value="TATCFAMILY"/>
</dbReference>
<keyword evidence="6 7" id="KW-0472">Membrane</keyword>
<gene>
    <name evidence="7 8" type="primary">tatC</name>
    <name evidence="8" type="ORF">CGZ93_09310</name>
</gene>
<keyword evidence="5 7" id="KW-0811">Translocation</keyword>
<keyword evidence="2 7" id="KW-0812">Transmembrane</keyword>
<feature type="transmembrane region" description="Helical" evidence="7">
    <location>
        <begin position="185"/>
        <end position="208"/>
    </location>
</feature>
<evidence type="ECO:0000256" key="6">
    <source>
        <dbReference type="ARBA" id="ARBA00023136"/>
    </source>
</evidence>
<evidence type="ECO:0000256" key="1">
    <source>
        <dbReference type="ARBA" id="ARBA00004141"/>
    </source>
</evidence>
<dbReference type="GO" id="GO:0043953">
    <property type="term" value="P:protein transport by the Tat complex"/>
    <property type="evidence" value="ECO:0007669"/>
    <property type="project" value="UniProtKB-UniRule"/>
</dbReference>
<evidence type="ECO:0000256" key="5">
    <source>
        <dbReference type="ARBA" id="ARBA00023010"/>
    </source>
</evidence>
<evidence type="ECO:0000313" key="8">
    <source>
        <dbReference type="EMBL" id="OYO22092.1"/>
    </source>
</evidence>
<keyword evidence="7" id="KW-0813">Transport</keyword>
<protein>
    <recommendedName>
        <fullName evidence="7">Sec-independent protein translocase protein TatC</fullName>
    </recommendedName>
</protein>
<keyword evidence="7" id="KW-1003">Cell membrane</keyword>
<comment type="similarity">
    <text evidence="7">Belongs to the TatC family.</text>
</comment>
<keyword evidence="3 7" id="KW-0653">Protein transport</keyword>
<dbReference type="EMBL" id="NMVQ01000012">
    <property type="protein sequence ID" value="OYO22092.1"/>
    <property type="molecule type" value="Genomic_DNA"/>
</dbReference>
<evidence type="ECO:0000256" key="4">
    <source>
        <dbReference type="ARBA" id="ARBA00022989"/>
    </source>
</evidence>
<organism evidence="8 9">
    <name type="scientific">Enemella dayhoffiae</name>
    <dbReference type="NCBI Taxonomy" id="2016507"/>
    <lineage>
        <taxon>Bacteria</taxon>
        <taxon>Bacillati</taxon>
        <taxon>Actinomycetota</taxon>
        <taxon>Actinomycetes</taxon>
        <taxon>Propionibacteriales</taxon>
        <taxon>Propionibacteriaceae</taxon>
        <taxon>Enemella</taxon>
    </lineage>
</organism>
<feature type="transmembrane region" description="Helical" evidence="7">
    <location>
        <begin position="134"/>
        <end position="156"/>
    </location>
</feature>
<comment type="function">
    <text evidence="7">Part of the twin-arginine translocation (Tat) system that transports large folded proteins containing a characteristic twin-arginine motif in their signal peptide across membranes. Together with TatB, TatC is part of a receptor directly interacting with Tat signal peptides.</text>
</comment>
<feature type="transmembrane region" description="Helical" evidence="7">
    <location>
        <begin position="220"/>
        <end position="236"/>
    </location>
</feature>
<dbReference type="RefSeq" id="WP_094363837.1">
    <property type="nucleotide sequence ID" value="NZ_NMVQ01000012.1"/>
</dbReference>
<keyword evidence="4 7" id="KW-1133">Transmembrane helix</keyword>